<feature type="compositionally biased region" description="Polar residues" evidence="1">
    <location>
        <begin position="249"/>
        <end position="258"/>
    </location>
</feature>
<dbReference type="InterPro" id="IPR005036">
    <property type="entry name" value="CBM21_dom"/>
</dbReference>
<dbReference type="Pfam" id="PF03370">
    <property type="entry name" value="CBM_21"/>
    <property type="match status" value="1"/>
</dbReference>
<dbReference type="PANTHER" id="PTHR12307">
    <property type="entry name" value="PROTEIN PHOSPHATASE 1 REGULATORY SUBUNIT"/>
    <property type="match status" value="1"/>
</dbReference>
<dbReference type="GO" id="GO:0005979">
    <property type="term" value="P:regulation of glycogen biosynthetic process"/>
    <property type="evidence" value="ECO:0007669"/>
    <property type="project" value="TreeGrafter"/>
</dbReference>
<dbReference type="GO" id="GO:0008157">
    <property type="term" value="F:protein phosphatase 1 binding"/>
    <property type="evidence" value="ECO:0007669"/>
    <property type="project" value="TreeGrafter"/>
</dbReference>
<dbReference type="Proteomes" id="UP000663879">
    <property type="component" value="Unassembled WGS sequence"/>
</dbReference>
<evidence type="ECO:0000259" key="2">
    <source>
        <dbReference type="PROSITE" id="PS51159"/>
    </source>
</evidence>
<dbReference type="EMBL" id="CAJNOC010000341">
    <property type="protein sequence ID" value="CAF0747670.1"/>
    <property type="molecule type" value="Genomic_DNA"/>
</dbReference>
<evidence type="ECO:0000313" key="4">
    <source>
        <dbReference type="Proteomes" id="UP000663879"/>
    </source>
</evidence>
<accession>A0A813PEJ2</accession>
<dbReference type="Gene3D" id="2.60.40.2440">
    <property type="entry name" value="Carbohydrate binding type-21 domain"/>
    <property type="match status" value="1"/>
</dbReference>
<comment type="caution">
    <text evidence="3">The sequence shown here is derived from an EMBL/GenBank/DDBJ whole genome shotgun (WGS) entry which is preliminary data.</text>
</comment>
<feature type="compositionally biased region" description="Basic and acidic residues" evidence="1">
    <location>
        <begin position="159"/>
        <end position="174"/>
    </location>
</feature>
<dbReference type="OrthoDB" id="1881at2759"/>
<keyword evidence="4" id="KW-1185">Reference proteome</keyword>
<feature type="compositionally biased region" description="Basic and acidic residues" evidence="1">
    <location>
        <begin position="104"/>
        <end position="113"/>
    </location>
</feature>
<feature type="compositionally biased region" description="Polar residues" evidence="1">
    <location>
        <begin position="114"/>
        <end position="135"/>
    </location>
</feature>
<evidence type="ECO:0000313" key="3">
    <source>
        <dbReference type="EMBL" id="CAF0747670.1"/>
    </source>
</evidence>
<sequence length="594" mass="67561">MRQDLVLTSNPQSLVHTNSFRFQTLNLNSQLNTQPMRTTRSSSLPLKIFSQNKNSITDKITHSWNGSLTCNRLTLYTHLSVSDYCLNLIGNDLPITFRNNNPSQKEDEKDSKESVFNISSDESSQGSQENISNALSSETETETESIPEVVNESQSETQFKLDEENTSKPEEKNECDLTLTTETSGYSSIAESTENIENLENVENVSLDETCRNLEDLSSSEDDLFKDFKPKKSCLKKLFIDTSDLDSVNATSSPLNPCTPTSPSFSLSSSSSINSTTLNSPPVKKRVSFADNNGKELFTVRTMSEPSNCPPKLTSKIVEYFLNREFNSNRMSSNYNYYSNYRNYDYGISALNYTNDMSSLSGSIAVYSLNFAQPSGDYLNFRKRLDDYKVCLENVVLNRFSISGTIKVKNIHFHKNVFIRSSSNKWQSYEDYQCHYVPNEYYSTPMGPSSPTSSYTASFYGNNINYQPQHKDFDTFRFQFDLPKTAEPKIQNNSSPNNTIQFCVCFRTGTNEEFWDNNYGLNYEILQYVIDIEKLKPSNQQNINKQPASETANFYLGKNKNSNNMNGNYFKYDSTSLTKASYLTSNNQSSGIYY</sequence>
<gene>
    <name evidence="3" type="ORF">OXX778_LOCUS3741</name>
</gene>
<protein>
    <recommendedName>
        <fullName evidence="2">CBM21 domain-containing protein</fullName>
    </recommendedName>
</protein>
<feature type="domain" description="CBM21" evidence="2">
    <location>
        <begin position="382"/>
        <end position="526"/>
    </location>
</feature>
<dbReference type="AlphaFoldDB" id="A0A813PEJ2"/>
<dbReference type="PANTHER" id="PTHR12307:SF36">
    <property type="entry name" value="GLYCOGEN-BINDING SUBUNIT 76A"/>
    <property type="match status" value="1"/>
</dbReference>
<name>A0A813PEJ2_9BILA</name>
<feature type="compositionally biased region" description="Low complexity" evidence="1">
    <location>
        <begin position="259"/>
        <end position="282"/>
    </location>
</feature>
<evidence type="ECO:0000256" key="1">
    <source>
        <dbReference type="SAM" id="MobiDB-lite"/>
    </source>
</evidence>
<feature type="region of interest" description="Disordered" evidence="1">
    <location>
        <begin position="249"/>
        <end position="286"/>
    </location>
</feature>
<organism evidence="3 4">
    <name type="scientific">Brachionus calyciflorus</name>
    <dbReference type="NCBI Taxonomy" id="104777"/>
    <lineage>
        <taxon>Eukaryota</taxon>
        <taxon>Metazoa</taxon>
        <taxon>Spiralia</taxon>
        <taxon>Gnathifera</taxon>
        <taxon>Rotifera</taxon>
        <taxon>Eurotatoria</taxon>
        <taxon>Monogononta</taxon>
        <taxon>Pseudotrocha</taxon>
        <taxon>Ploima</taxon>
        <taxon>Brachionidae</taxon>
        <taxon>Brachionus</taxon>
    </lineage>
</organism>
<dbReference type="PROSITE" id="PS51159">
    <property type="entry name" value="CBM21"/>
    <property type="match status" value="1"/>
</dbReference>
<proteinExistence type="predicted"/>
<dbReference type="InterPro" id="IPR050782">
    <property type="entry name" value="PP1_regulatory_subunit_3"/>
</dbReference>
<reference evidence="3" key="1">
    <citation type="submission" date="2021-02" db="EMBL/GenBank/DDBJ databases">
        <authorList>
            <person name="Nowell W R."/>
        </authorList>
    </citation>
    <scope>NUCLEOTIDE SEQUENCE</scope>
    <source>
        <strain evidence="3">Ploen Becks lab</strain>
    </source>
</reference>
<feature type="region of interest" description="Disordered" evidence="1">
    <location>
        <begin position="99"/>
        <end position="174"/>
    </location>
</feature>
<dbReference type="GO" id="GO:2001069">
    <property type="term" value="F:glycogen binding"/>
    <property type="evidence" value="ECO:0007669"/>
    <property type="project" value="TreeGrafter"/>
</dbReference>
<dbReference type="InterPro" id="IPR038175">
    <property type="entry name" value="CBM21_dom_sf"/>
</dbReference>
<dbReference type="GO" id="GO:0000164">
    <property type="term" value="C:protein phosphatase type 1 complex"/>
    <property type="evidence" value="ECO:0007669"/>
    <property type="project" value="TreeGrafter"/>
</dbReference>